<accession>A0A372M4U6</accession>
<evidence type="ECO:0000313" key="3">
    <source>
        <dbReference type="Proteomes" id="UP000263094"/>
    </source>
</evidence>
<comment type="caution">
    <text evidence="2">The sequence shown here is derived from an EMBL/GenBank/DDBJ whole genome shotgun (WGS) entry which is preliminary data.</text>
</comment>
<evidence type="ECO:0000256" key="1">
    <source>
        <dbReference type="SAM" id="Phobius"/>
    </source>
</evidence>
<dbReference type="EMBL" id="QUAK01000080">
    <property type="protein sequence ID" value="RFU85901.1"/>
    <property type="molecule type" value="Genomic_DNA"/>
</dbReference>
<dbReference type="AlphaFoldDB" id="A0A372M4U6"/>
<sequence>MAKLRNPLEPLSTAVRIVVTVLCTVFVLMLLAAPFLNVSVFGIGSDSVCATDQASTIGGNDRRIPEEFAPAHGASIVLDANPRYCTKNPGAHQILLNTAGKFVPFAYLVGALLLTVRLIRGAERAGLYTAPTAGRLRVLGWWMVVGSLVSAVVESATESVLVATMSHAGTVQAVSGFWTFDVPFTAVFAGLGVLSFARIMRIGVGMREDLVGTV</sequence>
<dbReference type="InterPro" id="IPR021354">
    <property type="entry name" value="DUF2975"/>
</dbReference>
<keyword evidence="1" id="KW-0472">Membrane</keyword>
<evidence type="ECO:0000313" key="2">
    <source>
        <dbReference type="EMBL" id="RFU85901.1"/>
    </source>
</evidence>
<feature type="transmembrane region" description="Helical" evidence="1">
    <location>
        <begin position="102"/>
        <end position="119"/>
    </location>
</feature>
<keyword evidence="1" id="KW-1133">Transmembrane helix</keyword>
<organism evidence="2 3">
    <name type="scientific">Streptomyces triticagri</name>
    <dbReference type="NCBI Taxonomy" id="2293568"/>
    <lineage>
        <taxon>Bacteria</taxon>
        <taxon>Bacillati</taxon>
        <taxon>Actinomycetota</taxon>
        <taxon>Actinomycetes</taxon>
        <taxon>Kitasatosporales</taxon>
        <taxon>Streptomycetaceae</taxon>
        <taxon>Streptomyces</taxon>
    </lineage>
</organism>
<name>A0A372M4U6_9ACTN</name>
<dbReference type="Pfam" id="PF11188">
    <property type="entry name" value="DUF2975"/>
    <property type="match status" value="1"/>
</dbReference>
<keyword evidence="3" id="KW-1185">Reference proteome</keyword>
<feature type="transmembrane region" description="Helical" evidence="1">
    <location>
        <begin position="139"/>
        <end position="157"/>
    </location>
</feature>
<dbReference type="RefSeq" id="WP_128556507.1">
    <property type="nucleotide sequence ID" value="NZ_QUAK01000080.1"/>
</dbReference>
<gene>
    <name evidence="2" type="ORF">DY218_14950</name>
</gene>
<protein>
    <submittedName>
        <fullName evidence="2">DUF2975 domain-containing protein</fullName>
    </submittedName>
</protein>
<proteinExistence type="predicted"/>
<feature type="transmembrane region" description="Helical" evidence="1">
    <location>
        <begin position="12"/>
        <end position="36"/>
    </location>
</feature>
<keyword evidence="1" id="KW-0812">Transmembrane</keyword>
<dbReference type="Proteomes" id="UP000263094">
    <property type="component" value="Unassembled WGS sequence"/>
</dbReference>
<dbReference type="OrthoDB" id="3524886at2"/>
<feature type="transmembrane region" description="Helical" evidence="1">
    <location>
        <begin position="177"/>
        <end position="197"/>
    </location>
</feature>
<reference evidence="2 3" key="1">
    <citation type="submission" date="2018-08" db="EMBL/GenBank/DDBJ databases">
        <title>Isolation, diversity and antifungal activity of Actinobacteria from wheat.</title>
        <authorList>
            <person name="Han C."/>
        </authorList>
    </citation>
    <scope>NUCLEOTIDE SEQUENCE [LARGE SCALE GENOMIC DNA]</scope>
    <source>
        <strain evidence="2 3">NEAU-YY421</strain>
    </source>
</reference>